<dbReference type="PRINTS" id="PR00039">
    <property type="entry name" value="HTHLYSR"/>
</dbReference>
<evidence type="ECO:0000256" key="1">
    <source>
        <dbReference type="ARBA" id="ARBA00009437"/>
    </source>
</evidence>
<dbReference type="InterPro" id="IPR036390">
    <property type="entry name" value="WH_DNA-bd_sf"/>
</dbReference>
<dbReference type="Pfam" id="PF00126">
    <property type="entry name" value="HTH_1"/>
    <property type="match status" value="1"/>
</dbReference>
<dbReference type="Gene3D" id="3.40.190.290">
    <property type="match status" value="1"/>
</dbReference>
<keyword evidence="3" id="KW-0238">DNA-binding</keyword>
<sequence>MLKENFNDLLSFLAVARERSFTKAAAHLGVSQSALSHSVRSLEERLELRLLTRTTRSVAPTEVGEQLASRIEPHLADIENELIALRDMRARPAGNIRITAGEHASDYVLWPILKSFLASYPDINIEITVDNALTDIVSERFDAGIRLGEQVAKDMVAVRISPEMRMAVVGSPDYLERNGVPSSPQALQQHRCINMRLPTLGGLYAWEFAHAGREMRVRVDGQLTFNSLRQRIDAARHGFGLAYVPEDTVCQELKAGTLTRVLEEWCAPFPGYYLYYPTRKQHPTAFALFIDAIRYQDK</sequence>
<dbReference type="InterPro" id="IPR058163">
    <property type="entry name" value="LysR-type_TF_proteobact-type"/>
</dbReference>
<keyword evidence="7" id="KW-1185">Reference proteome</keyword>
<dbReference type="PROSITE" id="PS50931">
    <property type="entry name" value="HTH_LYSR"/>
    <property type="match status" value="1"/>
</dbReference>
<accession>A0ABX9AQD5</accession>
<dbReference type="RefSeq" id="WP_222160438.1">
    <property type="nucleotide sequence ID" value="NZ_CP081864.1"/>
</dbReference>
<organism evidence="6 7">
    <name type="scientific">Symbiopectobacterium purcellii</name>
    <dbReference type="NCBI Taxonomy" id="2871826"/>
    <lineage>
        <taxon>Bacteria</taxon>
        <taxon>Pseudomonadati</taxon>
        <taxon>Pseudomonadota</taxon>
        <taxon>Gammaproteobacteria</taxon>
        <taxon>Enterobacterales</taxon>
        <taxon>Enterobacteriaceae</taxon>
    </lineage>
</organism>
<dbReference type="InterPro" id="IPR000847">
    <property type="entry name" value="LysR_HTH_N"/>
</dbReference>
<dbReference type="CDD" id="cd08474">
    <property type="entry name" value="PBP2_CrgA_like_5"/>
    <property type="match status" value="1"/>
</dbReference>
<feature type="domain" description="HTH lysR-type" evidence="5">
    <location>
        <begin position="4"/>
        <end position="61"/>
    </location>
</feature>
<dbReference type="Pfam" id="PF03466">
    <property type="entry name" value="LysR_substrate"/>
    <property type="match status" value="1"/>
</dbReference>
<dbReference type="Proteomes" id="UP000825886">
    <property type="component" value="Chromosome"/>
</dbReference>
<evidence type="ECO:0000256" key="3">
    <source>
        <dbReference type="ARBA" id="ARBA00023125"/>
    </source>
</evidence>
<dbReference type="InterPro" id="IPR036388">
    <property type="entry name" value="WH-like_DNA-bd_sf"/>
</dbReference>
<keyword evidence="4" id="KW-0804">Transcription</keyword>
<dbReference type="SUPFAM" id="SSF46785">
    <property type="entry name" value="Winged helix' DNA-binding domain"/>
    <property type="match status" value="1"/>
</dbReference>
<evidence type="ECO:0000256" key="4">
    <source>
        <dbReference type="ARBA" id="ARBA00023163"/>
    </source>
</evidence>
<comment type="similarity">
    <text evidence="1">Belongs to the LysR transcriptional regulatory family.</text>
</comment>
<dbReference type="Gene3D" id="1.10.10.10">
    <property type="entry name" value="Winged helix-like DNA-binding domain superfamily/Winged helix DNA-binding domain"/>
    <property type="match status" value="1"/>
</dbReference>
<evidence type="ECO:0000259" key="5">
    <source>
        <dbReference type="PROSITE" id="PS50931"/>
    </source>
</evidence>
<dbReference type="EMBL" id="CP081864">
    <property type="protein sequence ID" value="QZN97399.1"/>
    <property type="molecule type" value="Genomic_DNA"/>
</dbReference>
<evidence type="ECO:0000313" key="6">
    <source>
        <dbReference type="EMBL" id="QZN97399.1"/>
    </source>
</evidence>
<evidence type="ECO:0000256" key="2">
    <source>
        <dbReference type="ARBA" id="ARBA00023015"/>
    </source>
</evidence>
<name>A0ABX9AQD5_9ENTR</name>
<dbReference type="InterPro" id="IPR005119">
    <property type="entry name" value="LysR_subst-bd"/>
</dbReference>
<keyword evidence="2" id="KW-0805">Transcription regulation</keyword>
<dbReference type="SUPFAM" id="SSF53850">
    <property type="entry name" value="Periplasmic binding protein-like II"/>
    <property type="match status" value="1"/>
</dbReference>
<proteinExistence type="inferred from homology"/>
<protein>
    <submittedName>
        <fullName evidence="6">LysR family transcriptional regulator</fullName>
    </submittedName>
</protein>
<gene>
    <name evidence="6" type="ORF">K6K13_08750</name>
</gene>
<reference evidence="6 7" key="1">
    <citation type="submission" date="2021-08" db="EMBL/GenBank/DDBJ databases">
        <title>Culture and genomic analysis of Symbiopectobacterium purcellii sp. nov. gen. nov., isolated from the leafhopper Empoasca decipiens.</title>
        <authorList>
            <person name="Nadal-Jimenez P."/>
            <person name="Siozios S."/>
            <person name="Halliday N."/>
            <person name="Camara M."/>
            <person name="Hurst G.D.D."/>
        </authorList>
    </citation>
    <scope>NUCLEOTIDE SEQUENCE [LARGE SCALE GENOMIC DNA]</scope>
    <source>
        <strain evidence="6 7">SyEd1</strain>
    </source>
</reference>
<dbReference type="PANTHER" id="PTHR30537:SF1">
    <property type="entry name" value="HTH-TYPE TRANSCRIPTIONAL REGULATOR PGRR"/>
    <property type="match status" value="1"/>
</dbReference>
<evidence type="ECO:0000313" key="7">
    <source>
        <dbReference type="Proteomes" id="UP000825886"/>
    </source>
</evidence>
<dbReference type="PANTHER" id="PTHR30537">
    <property type="entry name" value="HTH-TYPE TRANSCRIPTIONAL REGULATOR"/>
    <property type="match status" value="1"/>
</dbReference>